<feature type="compositionally biased region" description="Acidic residues" evidence="6">
    <location>
        <begin position="178"/>
        <end position="196"/>
    </location>
</feature>
<evidence type="ECO:0000256" key="3">
    <source>
        <dbReference type="ARBA" id="ARBA00023069"/>
    </source>
</evidence>
<dbReference type="PANTHER" id="PTHR13159:SF0">
    <property type="entry name" value="RADIAL SPOKE HEAD 6 HOMOLOG A"/>
    <property type="match status" value="1"/>
</dbReference>
<dbReference type="AlphaFoldDB" id="A0AAV6HBN7"/>
<organism evidence="7 8">
    <name type="scientific">Alosa alosa</name>
    <name type="common">allis shad</name>
    <dbReference type="NCBI Taxonomy" id="278164"/>
    <lineage>
        <taxon>Eukaryota</taxon>
        <taxon>Metazoa</taxon>
        <taxon>Chordata</taxon>
        <taxon>Craniata</taxon>
        <taxon>Vertebrata</taxon>
        <taxon>Euteleostomi</taxon>
        <taxon>Actinopterygii</taxon>
        <taxon>Neopterygii</taxon>
        <taxon>Teleostei</taxon>
        <taxon>Clupei</taxon>
        <taxon>Clupeiformes</taxon>
        <taxon>Clupeoidei</taxon>
        <taxon>Clupeidae</taxon>
        <taxon>Alosa</taxon>
    </lineage>
</organism>
<feature type="region of interest" description="Disordered" evidence="6">
    <location>
        <begin position="505"/>
        <end position="524"/>
    </location>
</feature>
<evidence type="ECO:0000313" key="7">
    <source>
        <dbReference type="EMBL" id="KAG5283959.1"/>
    </source>
</evidence>
<keyword evidence="2" id="KW-0963">Cytoplasm</keyword>
<evidence type="ECO:0000256" key="5">
    <source>
        <dbReference type="ARBA" id="ARBA00023273"/>
    </source>
</evidence>
<evidence type="ECO:0000256" key="4">
    <source>
        <dbReference type="ARBA" id="ARBA00023212"/>
    </source>
</evidence>
<evidence type="ECO:0000256" key="2">
    <source>
        <dbReference type="ARBA" id="ARBA00022490"/>
    </source>
</evidence>
<dbReference type="GO" id="GO:0035082">
    <property type="term" value="P:axoneme assembly"/>
    <property type="evidence" value="ECO:0007669"/>
    <property type="project" value="TreeGrafter"/>
</dbReference>
<dbReference type="Proteomes" id="UP000823561">
    <property type="component" value="Chromosome 2"/>
</dbReference>
<dbReference type="CDD" id="cd22963">
    <property type="entry name" value="DD_CrRSP4-like"/>
    <property type="match status" value="1"/>
</dbReference>
<keyword evidence="5" id="KW-0966">Cell projection</keyword>
<protein>
    <recommendedName>
        <fullName evidence="9">Radial spoke head component 4A</fullName>
    </recommendedName>
</protein>
<proteinExistence type="predicted"/>
<feature type="compositionally biased region" description="Acidic residues" evidence="6">
    <location>
        <begin position="512"/>
        <end position="524"/>
    </location>
</feature>
<reference evidence="7" key="1">
    <citation type="submission" date="2020-10" db="EMBL/GenBank/DDBJ databases">
        <title>Chromosome-scale genome assembly of the Allis shad, Alosa alosa.</title>
        <authorList>
            <person name="Margot Z."/>
            <person name="Christophe K."/>
            <person name="Cabau C."/>
            <person name="Louis A."/>
            <person name="Berthelot C."/>
            <person name="Parey E."/>
            <person name="Roest Crollius H."/>
            <person name="Montfort J."/>
            <person name="Robinson-Rechavi M."/>
            <person name="Bucao C."/>
            <person name="Bouchez O."/>
            <person name="Gislard M."/>
            <person name="Lluch J."/>
            <person name="Milhes M."/>
            <person name="Lampietro C."/>
            <person name="Lopez Roques C."/>
            <person name="Donnadieu C."/>
            <person name="Braasch I."/>
            <person name="Desvignes T."/>
            <person name="Postlethwait J."/>
            <person name="Bobe J."/>
            <person name="Guiguen Y."/>
        </authorList>
    </citation>
    <scope>NUCLEOTIDE SEQUENCE</scope>
    <source>
        <strain evidence="7">M-15738</strain>
        <tissue evidence="7">Blood</tissue>
    </source>
</reference>
<evidence type="ECO:0000256" key="1">
    <source>
        <dbReference type="ARBA" id="ARBA00004430"/>
    </source>
</evidence>
<evidence type="ECO:0000313" key="8">
    <source>
        <dbReference type="Proteomes" id="UP000823561"/>
    </source>
</evidence>
<dbReference type="GO" id="GO:0001534">
    <property type="term" value="C:radial spoke"/>
    <property type="evidence" value="ECO:0007669"/>
    <property type="project" value="InterPro"/>
</dbReference>
<feature type="compositionally biased region" description="Acidic residues" evidence="6">
    <location>
        <begin position="375"/>
        <end position="394"/>
    </location>
</feature>
<feature type="region of interest" description="Disordered" evidence="6">
    <location>
        <begin position="176"/>
        <end position="230"/>
    </location>
</feature>
<dbReference type="GO" id="GO:0060294">
    <property type="term" value="P:cilium movement involved in cell motility"/>
    <property type="evidence" value="ECO:0007669"/>
    <property type="project" value="InterPro"/>
</dbReference>
<accession>A0AAV6HBN7</accession>
<name>A0AAV6HBN7_9TELE</name>
<dbReference type="EMBL" id="JADWDJ010000002">
    <property type="protein sequence ID" value="KAG5283959.1"/>
    <property type="molecule type" value="Genomic_DNA"/>
</dbReference>
<keyword evidence="8" id="KW-1185">Reference proteome</keyword>
<keyword evidence="3" id="KW-0969">Cilium</keyword>
<dbReference type="PANTHER" id="PTHR13159">
    <property type="entry name" value="RADIAL SPOKEHEAD-RELATED"/>
    <property type="match status" value="1"/>
</dbReference>
<sequence>MKTSEDAKDKNTEQMAACLKSFMLKSSTKTNLNLYDHLARLLHKILDERPENAVDVLEDMSRDLKRSLMQEKQSALRDTPFSSAQQDLAELQRILFARQPSDDGDHDEELVEAPIPNVAELAFYLEQAGVGMEKEEMQRIFLALKHLVDTQPLQHCRLWGKILGTEANYLVAEVELREGEEEEEEEGAEEAADEEEKEPRDKEEGEVVEVVDPLPKSAHKPPSVVPKEENRTGTNKYTYFVCQEPGLPWVKLPSVTPAQISAARQIRKFFTGRLNTPIISYPPFPGNEANYLRAQIARISASTHVSPLGYFQFGEEEGDDDDDGARANFEENPDFEGIPVTEMAESLSTWVHHVQHILTQGRCVWVNLAEKPADEFDEDEEEEQREEEPDEPEPEVGPPLLTPLSEDAEVNSTSPWTSGLSSALIPQFAIATLRSNLWPGAYAYACGKKFDSIYIGWGMKSADSKYGYSPTMVPGPQAEYTSGAEVTESLDPTLEEELALKAALEEQRAAQEEAEGLDDEEEDD</sequence>
<evidence type="ECO:0008006" key="9">
    <source>
        <dbReference type="Google" id="ProtNLM"/>
    </source>
</evidence>
<evidence type="ECO:0000256" key="6">
    <source>
        <dbReference type="SAM" id="MobiDB-lite"/>
    </source>
</evidence>
<gene>
    <name evidence="7" type="ORF">AALO_G00021420</name>
</gene>
<keyword evidence="4" id="KW-0206">Cytoskeleton</keyword>
<comment type="subcellular location">
    <subcellularLocation>
        <location evidence="1">Cytoplasm</location>
        <location evidence="1">Cytoskeleton</location>
        <location evidence="1">Cilium axoneme</location>
    </subcellularLocation>
</comment>
<comment type="caution">
    <text evidence="7">The sequence shown here is derived from an EMBL/GenBank/DDBJ whole genome shotgun (WGS) entry which is preliminary data.</text>
</comment>
<dbReference type="Pfam" id="PF04712">
    <property type="entry name" value="Radial_spoke"/>
    <property type="match status" value="1"/>
</dbReference>
<dbReference type="InterPro" id="IPR006802">
    <property type="entry name" value="Radial_spoke"/>
</dbReference>
<feature type="region of interest" description="Disordered" evidence="6">
    <location>
        <begin position="373"/>
        <end position="418"/>
    </location>
</feature>